<keyword evidence="12 14" id="KW-0472">Membrane</keyword>
<dbReference type="PANTHER" id="PTHR33446:SF8">
    <property type="entry name" value="PROTEIN TONB"/>
    <property type="match status" value="1"/>
</dbReference>
<feature type="compositionally biased region" description="Polar residues" evidence="15">
    <location>
        <begin position="152"/>
        <end position="166"/>
    </location>
</feature>
<evidence type="ECO:0000256" key="2">
    <source>
        <dbReference type="ARBA" id="ARBA00006555"/>
    </source>
</evidence>
<dbReference type="Pfam" id="PF16031">
    <property type="entry name" value="TonB_N"/>
    <property type="match status" value="1"/>
</dbReference>
<dbReference type="AlphaFoldDB" id="A0A2U1TJN8"/>
<dbReference type="GO" id="GO:0030288">
    <property type="term" value="C:outer membrane-bounded periplasmic space"/>
    <property type="evidence" value="ECO:0007669"/>
    <property type="project" value="InterPro"/>
</dbReference>
<dbReference type="InterPro" id="IPR037682">
    <property type="entry name" value="TonB_C"/>
</dbReference>
<evidence type="ECO:0000256" key="14">
    <source>
        <dbReference type="RuleBase" id="RU362123"/>
    </source>
</evidence>
<comment type="caution">
    <text evidence="17">The sequence shown here is derived from an EMBL/GenBank/DDBJ whole genome shotgun (WGS) entry which is preliminary data.</text>
</comment>
<protein>
    <recommendedName>
        <fullName evidence="3 14">Protein TonB</fullName>
    </recommendedName>
</protein>
<gene>
    <name evidence="17" type="ORF">B4923_19350</name>
</gene>
<evidence type="ECO:0000259" key="16">
    <source>
        <dbReference type="PROSITE" id="PS52015"/>
    </source>
</evidence>
<feature type="transmembrane region" description="Helical" evidence="14">
    <location>
        <begin position="12"/>
        <end position="35"/>
    </location>
</feature>
<organism evidence="17 18">
    <name type="scientific">Brenneria roseae subsp. americana</name>
    <dbReference type="NCBI Taxonomy" id="1508507"/>
    <lineage>
        <taxon>Bacteria</taxon>
        <taxon>Pseudomonadati</taxon>
        <taxon>Pseudomonadota</taxon>
        <taxon>Gammaproteobacteria</taxon>
        <taxon>Enterobacterales</taxon>
        <taxon>Pectobacteriaceae</taxon>
        <taxon>Brenneria</taxon>
    </lineage>
</organism>
<dbReference type="Pfam" id="PF03544">
    <property type="entry name" value="TonB_C"/>
    <property type="match status" value="1"/>
</dbReference>
<evidence type="ECO:0000256" key="3">
    <source>
        <dbReference type="ARBA" id="ARBA00022362"/>
    </source>
</evidence>
<dbReference type="GO" id="GO:0031992">
    <property type="term" value="F:energy transducer activity"/>
    <property type="evidence" value="ECO:0007669"/>
    <property type="project" value="InterPro"/>
</dbReference>
<name>A0A2U1TJN8_9GAMM</name>
<evidence type="ECO:0000256" key="4">
    <source>
        <dbReference type="ARBA" id="ARBA00022448"/>
    </source>
</evidence>
<keyword evidence="18" id="KW-1185">Reference proteome</keyword>
<dbReference type="RefSeq" id="WP_109491341.1">
    <property type="nucleotide sequence ID" value="NZ_QDKJ01000020.1"/>
</dbReference>
<feature type="compositionally biased region" description="Pro residues" evidence="15">
    <location>
        <begin position="96"/>
        <end position="121"/>
    </location>
</feature>
<evidence type="ECO:0000256" key="1">
    <source>
        <dbReference type="ARBA" id="ARBA00004383"/>
    </source>
</evidence>
<keyword evidence="10 14" id="KW-0735">Signal-anchor</keyword>
<keyword evidence="8" id="KW-0677">Repeat</keyword>
<accession>A0A2U1TJN8</accession>
<dbReference type="Gene3D" id="3.30.2420.10">
    <property type="entry name" value="TonB"/>
    <property type="match status" value="1"/>
</dbReference>
<comment type="subunit">
    <text evidence="13">Homodimer. Forms a complex with the accessory proteins ExbB and ExbD.</text>
</comment>
<evidence type="ECO:0000256" key="12">
    <source>
        <dbReference type="ARBA" id="ARBA00023136"/>
    </source>
</evidence>
<keyword evidence="5 14" id="KW-1003">Cell membrane</keyword>
<proteinExistence type="inferred from homology"/>
<dbReference type="Proteomes" id="UP000245138">
    <property type="component" value="Unassembled WGS sequence"/>
</dbReference>
<dbReference type="InterPro" id="IPR006260">
    <property type="entry name" value="TonB/TolA_C"/>
</dbReference>
<feature type="domain" description="TonB C-terminal" evidence="16">
    <location>
        <begin position="176"/>
        <end position="267"/>
    </location>
</feature>
<comment type="function">
    <text evidence="14">Interacts with outer membrane receptor proteins that carry out high-affinity binding and energy dependent uptake into the periplasmic space of specific substrates. It could act to transduce energy from the cytoplasmic membrane to specific energy-requiring processes in the outer membrane, resulting in the release into the periplasm of ligands bound by these outer membrane proteins.</text>
</comment>
<evidence type="ECO:0000256" key="13">
    <source>
        <dbReference type="ARBA" id="ARBA00025849"/>
    </source>
</evidence>
<dbReference type="OrthoDB" id="1628901at2"/>
<evidence type="ECO:0000313" key="17">
    <source>
        <dbReference type="EMBL" id="PWC09631.1"/>
    </source>
</evidence>
<dbReference type="GO" id="GO:0055085">
    <property type="term" value="P:transmembrane transport"/>
    <property type="evidence" value="ECO:0007669"/>
    <property type="project" value="InterPro"/>
</dbReference>
<dbReference type="EMBL" id="QDKJ01000020">
    <property type="protein sequence ID" value="PWC09631.1"/>
    <property type="molecule type" value="Genomic_DNA"/>
</dbReference>
<keyword evidence="9 14" id="KW-0653">Protein transport</keyword>
<dbReference type="SUPFAM" id="SSF74653">
    <property type="entry name" value="TolA/TonB C-terminal domain"/>
    <property type="match status" value="1"/>
</dbReference>
<dbReference type="InterPro" id="IPR051045">
    <property type="entry name" value="TonB-dependent_transducer"/>
</dbReference>
<evidence type="ECO:0000256" key="10">
    <source>
        <dbReference type="ARBA" id="ARBA00022968"/>
    </source>
</evidence>
<feature type="region of interest" description="Disordered" evidence="15">
    <location>
        <begin position="61"/>
        <end position="188"/>
    </location>
</feature>
<dbReference type="InterPro" id="IPR003538">
    <property type="entry name" value="TonB"/>
</dbReference>
<dbReference type="NCBIfam" id="TIGR01352">
    <property type="entry name" value="tonB_Cterm"/>
    <property type="match status" value="1"/>
</dbReference>
<keyword evidence="11 14" id="KW-1133">Transmembrane helix</keyword>
<dbReference type="PANTHER" id="PTHR33446">
    <property type="entry name" value="PROTEIN TONB-RELATED"/>
    <property type="match status" value="1"/>
</dbReference>
<keyword evidence="4 14" id="KW-0813">Transport</keyword>
<dbReference type="GO" id="GO:0098797">
    <property type="term" value="C:plasma membrane protein complex"/>
    <property type="evidence" value="ECO:0007669"/>
    <property type="project" value="TreeGrafter"/>
</dbReference>
<keyword evidence="6 14" id="KW-0997">Cell inner membrane</keyword>
<evidence type="ECO:0000256" key="8">
    <source>
        <dbReference type="ARBA" id="ARBA00022737"/>
    </source>
</evidence>
<comment type="similarity">
    <text evidence="2 14">Belongs to the TonB family.</text>
</comment>
<dbReference type="GO" id="GO:0015891">
    <property type="term" value="P:siderophore transport"/>
    <property type="evidence" value="ECO:0007669"/>
    <property type="project" value="InterPro"/>
</dbReference>
<comment type="subcellular location">
    <subcellularLocation>
        <location evidence="1 14">Cell inner membrane</location>
        <topology evidence="1 14">Single-pass membrane protein</topology>
        <orientation evidence="1 14">Periplasmic side</orientation>
    </subcellularLocation>
</comment>
<keyword evidence="7 14" id="KW-0812">Transmembrane</keyword>
<evidence type="ECO:0000256" key="15">
    <source>
        <dbReference type="SAM" id="MobiDB-lite"/>
    </source>
</evidence>
<reference evidence="17 18" key="1">
    <citation type="submission" date="2018-04" db="EMBL/GenBank/DDBJ databases">
        <title>Brenneria corticis sp.nov.</title>
        <authorList>
            <person name="Li Y."/>
        </authorList>
    </citation>
    <scope>NUCLEOTIDE SEQUENCE [LARGE SCALE GENOMIC DNA]</scope>
    <source>
        <strain evidence="17 18">LMG 27715</strain>
    </source>
</reference>
<dbReference type="PRINTS" id="PR01374">
    <property type="entry name" value="TONBPROTEIN"/>
</dbReference>
<evidence type="ECO:0000256" key="6">
    <source>
        <dbReference type="ARBA" id="ARBA00022519"/>
    </source>
</evidence>
<evidence type="ECO:0000256" key="7">
    <source>
        <dbReference type="ARBA" id="ARBA00022692"/>
    </source>
</evidence>
<evidence type="ECO:0000256" key="11">
    <source>
        <dbReference type="ARBA" id="ARBA00022989"/>
    </source>
</evidence>
<sequence>MPHTKFLLTRRYSWPFILSVGVHGSLIAGLLYASFNNAIELPQESKPISVVMVNPAAFEAAPAATSAPTEPEPVKQPEPEPLPEPTPEPEPEPIPEPEITPEPLPEPVPVPLPEPKPQPPKPKPKPKPVKKVEEPKPVKRQPAAEKQPPSPFTSETTTRSVNNAPVQQAPAPSANMQSTGPRPLNRAQPQYPARAFALRVEGRVKMQFDVDGSGRVDNVRVLSAQPRNMFERDIKQAMRKWRYEANKPGKDMVVTIVFKIDGGAAVE</sequence>
<evidence type="ECO:0000256" key="9">
    <source>
        <dbReference type="ARBA" id="ARBA00022927"/>
    </source>
</evidence>
<dbReference type="GO" id="GO:0015031">
    <property type="term" value="P:protein transport"/>
    <property type="evidence" value="ECO:0007669"/>
    <property type="project" value="UniProtKB-UniRule"/>
</dbReference>
<dbReference type="PROSITE" id="PS52015">
    <property type="entry name" value="TONB_CTD"/>
    <property type="match status" value="1"/>
</dbReference>
<dbReference type="InterPro" id="IPR049924">
    <property type="entry name" value="TonB_pro-rich"/>
</dbReference>
<evidence type="ECO:0000313" key="18">
    <source>
        <dbReference type="Proteomes" id="UP000245138"/>
    </source>
</evidence>
<evidence type="ECO:0000256" key="5">
    <source>
        <dbReference type="ARBA" id="ARBA00022475"/>
    </source>
</evidence>